<dbReference type="InterPro" id="IPR022601">
    <property type="entry name" value="DUF3160"/>
</dbReference>
<proteinExistence type="predicted"/>
<evidence type="ECO:0000259" key="1">
    <source>
        <dbReference type="SMART" id="SM01324"/>
    </source>
</evidence>
<dbReference type="RefSeq" id="WP_172272442.1">
    <property type="nucleotide sequence ID" value="NZ_CASGMU010000001.1"/>
</dbReference>
<dbReference type="SMART" id="SM01325">
    <property type="entry name" value="DUF3160"/>
    <property type="match status" value="1"/>
</dbReference>
<dbReference type="EMBL" id="JABKKF010000001">
    <property type="protein sequence ID" value="NPD90928.1"/>
    <property type="molecule type" value="Genomic_DNA"/>
</dbReference>
<name>A0ABX2AJG8_9BACT</name>
<comment type="caution">
    <text evidence="2">The sequence shown here is derived from an EMBL/GenBank/DDBJ whole genome shotgun (WGS) entry which is preliminary data.</text>
</comment>
<sequence length="799" mass="91447">MKKRLFYLSVIFFMAVLPLSGHKQKVFVPVGSKLDVEGLINGADLNMDISELSLSDLRILRNSFAARQGYLFMDYTFRAVFGHTTWYDSLMFERDATSYDQPLKYSKQEIAFINKIKAREAELKRRNFKCRPGEVVNTDNIVNTFQLEEYSVPLYERLAKDGFAIVPRNNIQFFHCYENNDYHNFPNFITTDMHLQLVHIYFSKLLQDVEENRLRLLLSEFFRGMLHETDSIMNSTSDKRLRKTAAFGVAFFAVGCSLVDGGGRYIDKALAAIPAEYGYRQMAENELVAIDACTDAPSELLGYINPYFMYSMFRPRGNYTSNENLKRYFRAMMWLQHASGCISDRSQLNNFMLMAGVMNARPYLRTLMERISAPIDLLVGRPDGVSVIDLADIMAEEKLDIDNLWKSKRAVNNVASRLDAMSRSRARIRPKEQLSCSEKISLLPQRYVYDAEVLQELVDVKTRPRTLRGCPKGLDVFAALGTGVATRILADELDEFSKWPEYGKRLEGVKTLMPQMTKDSTLYNIWMSALTGMVEARDSRMPYFMQTPKWEKKNLNAALASWAELKHDMVLYMKQPMAAECGGAIPDPIVVGYVEPNVAYWKKSLDLIRYAADVLSRNGLMTSRSSDITRQLMENTEFMLRISEKELAGKRLTENEFWSIEKMGSTYEWLTLDIIRRGTETGFVWEDVTGPDKSVSVVSDVYTANGTNNPNKGVLHEGVGYVDDLFVVVEINGLLYLTRGAVFSYREFLSAPGERHTDEEWQKMLEKNPRKGVPAWMDEIIIRDTVPADNELIFYSSGC</sequence>
<accession>A0ABX2AJG8</accession>
<dbReference type="SMART" id="SM01324">
    <property type="entry name" value="YARHG"/>
    <property type="match status" value="1"/>
</dbReference>
<protein>
    <submittedName>
        <fullName evidence="2">DUF3160 domain-containing protein</fullName>
    </submittedName>
</protein>
<gene>
    <name evidence="2" type="ORF">HPS56_00885</name>
</gene>
<reference evidence="2 3" key="1">
    <citation type="submission" date="2020-05" db="EMBL/GenBank/DDBJ databases">
        <title>Distinct polysaccharide utilization as determinants for interspecies competition between intestinal Prevotella spp.</title>
        <authorList>
            <person name="Galvez E.J.C."/>
            <person name="Iljazovic A."/>
            <person name="Strowig T."/>
        </authorList>
    </citation>
    <scope>NUCLEOTIDE SEQUENCE [LARGE SCALE GENOMIC DNA]</scope>
    <source>
        <strain evidence="2 3">PMUR</strain>
    </source>
</reference>
<organism evidence="2 3">
    <name type="scientific">Xylanibacter muris</name>
    <dbReference type="NCBI Taxonomy" id="2736290"/>
    <lineage>
        <taxon>Bacteria</taxon>
        <taxon>Pseudomonadati</taxon>
        <taxon>Bacteroidota</taxon>
        <taxon>Bacteroidia</taxon>
        <taxon>Bacteroidales</taxon>
        <taxon>Prevotellaceae</taxon>
        <taxon>Xylanibacter</taxon>
    </lineage>
</organism>
<dbReference type="Gene3D" id="1.20.58.1690">
    <property type="match status" value="1"/>
</dbReference>
<dbReference type="Pfam" id="PF11369">
    <property type="entry name" value="DUF3160"/>
    <property type="match status" value="1"/>
</dbReference>
<keyword evidence="3" id="KW-1185">Reference proteome</keyword>
<evidence type="ECO:0000313" key="2">
    <source>
        <dbReference type="EMBL" id="NPD90928.1"/>
    </source>
</evidence>
<dbReference type="Pfam" id="PF13308">
    <property type="entry name" value="YARHG"/>
    <property type="match status" value="1"/>
</dbReference>
<dbReference type="InterPro" id="IPR038434">
    <property type="entry name" value="YARHG_sf"/>
</dbReference>
<dbReference type="InterPro" id="IPR025582">
    <property type="entry name" value="YARHG_dom"/>
</dbReference>
<evidence type="ECO:0000313" key="3">
    <source>
        <dbReference type="Proteomes" id="UP000714420"/>
    </source>
</evidence>
<dbReference type="Proteomes" id="UP000714420">
    <property type="component" value="Unassembled WGS sequence"/>
</dbReference>
<feature type="domain" description="YARHG" evidence="1">
    <location>
        <begin position="32"/>
        <end position="121"/>
    </location>
</feature>